<dbReference type="Proteomes" id="UP001234297">
    <property type="component" value="Chromosome 10"/>
</dbReference>
<evidence type="ECO:0000313" key="2">
    <source>
        <dbReference type="Proteomes" id="UP001234297"/>
    </source>
</evidence>
<name>A0ACC2KS31_PERAE</name>
<proteinExistence type="predicted"/>
<dbReference type="EMBL" id="CM056818">
    <property type="protein sequence ID" value="KAJ8623597.1"/>
    <property type="molecule type" value="Genomic_DNA"/>
</dbReference>
<comment type="caution">
    <text evidence="1">The sequence shown here is derived from an EMBL/GenBank/DDBJ whole genome shotgun (WGS) entry which is preliminary data.</text>
</comment>
<organism evidence="1 2">
    <name type="scientific">Persea americana</name>
    <name type="common">Avocado</name>
    <dbReference type="NCBI Taxonomy" id="3435"/>
    <lineage>
        <taxon>Eukaryota</taxon>
        <taxon>Viridiplantae</taxon>
        <taxon>Streptophyta</taxon>
        <taxon>Embryophyta</taxon>
        <taxon>Tracheophyta</taxon>
        <taxon>Spermatophyta</taxon>
        <taxon>Magnoliopsida</taxon>
        <taxon>Magnoliidae</taxon>
        <taxon>Laurales</taxon>
        <taxon>Lauraceae</taxon>
        <taxon>Persea</taxon>
    </lineage>
</organism>
<evidence type="ECO:0000313" key="1">
    <source>
        <dbReference type="EMBL" id="KAJ8623597.1"/>
    </source>
</evidence>
<reference evidence="1 2" key="1">
    <citation type="journal article" date="2022" name="Hortic Res">
        <title>A haplotype resolved chromosomal level avocado genome allows analysis of novel avocado genes.</title>
        <authorList>
            <person name="Nath O."/>
            <person name="Fletcher S.J."/>
            <person name="Hayward A."/>
            <person name="Shaw L.M."/>
            <person name="Masouleh A.K."/>
            <person name="Furtado A."/>
            <person name="Henry R.J."/>
            <person name="Mitter N."/>
        </authorList>
    </citation>
    <scope>NUCLEOTIDE SEQUENCE [LARGE SCALE GENOMIC DNA]</scope>
    <source>
        <strain evidence="2">cv. Hass</strain>
    </source>
</reference>
<keyword evidence="2" id="KW-1185">Reference proteome</keyword>
<sequence length="147" mass="16705">MKKPVITLMTLPLMMKMGWRVQPILMEPMLPEYGCSAEFVKALPNRGLLAVIHKNNHFSVVKLNENVEIKSVHISLSYELNASVTMPSDHEIPYVMTVAKLSTFFGSQLLDPRLRVIIRMADLWHEILNISCMLLHNCSLNSCGQKL</sequence>
<accession>A0ACC2KS31</accession>
<gene>
    <name evidence="1" type="ORF">MRB53_032126</name>
</gene>
<protein>
    <submittedName>
        <fullName evidence="1">Uncharacterized protein</fullName>
    </submittedName>
</protein>